<dbReference type="Proteomes" id="UP000053447">
    <property type="component" value="Unassembled WGS sequence"/>
</dbReference>
<proteinExistence type="predicted"/>
<dbReference type="VEuPathDB" id="FungiDB:T551_00171"/>
<dbReference type="AlphaFoldDB" id="A0A0W4ZWG5"/>
<accession>A0A0W4ZWG5</accession>
<name>A0A0W4ZWG5_PNEJ7</name>
<dbReference type="EMBL" id="LFWA01000001">
    <property type="protein sequence ID" value="KTW32686.1"/>
    <property type="molecule type" value="Genomic_DNA"/>
</dbReference>
<organism evidence="1 2">
    <name type="scientific">Pneumocystis jirovecii (strain RU7)</name>
    <name type="common">Human pneumocystis pneumonia agent</name>
    <dbReference type="NCBI Taxonomy" id="1408657"/>
    <lineage>
        <taxon>Eukaryota</taxon>
        <taxon>Fungi</taxon>
        <taxon>Dikarya</taxon>
        <taxon>Ascomycota</taxon>
        <taxon>Taphrinomycotina</taxon>
        <taxon>Pneumocystomycetes</taxon>
        <taxon>Pneumocystaceae</taxon>
        <taxon>Pneumocystis</taxon>
    </lineage>
</organism>
<sequence>MVDCELKCSSRGLGWLRRIFRRIEDRRLERKFQAGMRYSEYAVHTSSGSVHVSDVLTYMPVIVSHRYGENNNAKKNVQKMETSESATALDTNHTQRVKDAHIFIDKVSADPLSSLSNAIVGSETHSISTGSPIVSLSAASTPARMSNNKCFRDLYRASIDTNASMRALAPSSRQSSRSSFSSAWTASKLGVLFLPEPTVAY</sequence>
<evidence type="ECO:0000313" key="1">
    <source>
        <dbReference type="EMBL" id="KTW32686.1"/>
    </source>
</evidence>
<dbReference type="RefSeq" id="XP_018231378.1">
    <property type="nucleotide sequence ID" value="XM_018372438.1"/>
</dbReference>
<comment type="caution">
    <text evidence="1">The sequence shown here is derived from an EMBL/GenBank/DDBJ whole genome shotgun (WGS) entry which is preliminary data.</text>
</comment>
<evidence type="ECO:0000313" key="2">
    <source>
        <dbReference type="Proteomes" id="UP000053447"/>
    </source>
</evidence>
<keyword evidence="2" id="KW-1185">Reference proteome</keyword>
<dbReference type="OrthoDB" id="5390221at2759"/>
<gene>
    <name evidence="1" type="ORF">T551_00171</name>
</gene>
<reference evidence="2" key="1">
    <citation type="journal article" date="2016" name="Nat. Commun.">
        <title>Genome analysis of three Pneumocystis species reveals adaptation mechanisms to life exclusively in mammalian hosts.</title>
        <authorList>
            <person name="Ma L."/>
            <person name="Chen Z."/>
            <person name="Huang D.W."/>
            <person name="Kutty G."/>
            <person name="Ishihara M."/>
            <person name="Wang H."/>
            <person name="Abouelleil A."/>
            <person name="Bishop L."/>
            <person name="Davey E."/>
            <person name="Deng R."/>
            <person name="Deng X."/>
            <person name="Fan L."/>
            <person name="Fantoni G."/>
            <person name="Fitzgerald M."/>
            <person name="Gogineni E."/>
            <person name="Goldberg J.M."/>
            <person name="Handley G."/>
            <person name="Hu X."/>
            <person name="Huber C."/>
            <person name="Jiao X."/>
            <person name="Jones K."/>
            <person name="Levin J.Z."/>
            <person name="Liu Y."/>
            <person name="Macdonald P."/>
            <person name="Melnikov A."/>
            <person name="Raley C."/>
            <person name="Sassi M."/>
            <person name="Sherman B.T."/>
            <person name="Song X."/>
            <person name="Sykes S."/>
            <person name="Tran B."/>
            <person name="Walsh L."/>
            <person name="Xia Y."/>
            <person name="Yang J."/>
            <person name="Young S."/>
            <person name="Zeng Q."/>
            <person name="Zheng X."/>
            <person name="Stephens R."/>
            <person name="Nusbaum C."/>
            <person name="Birren B.W."/>
            <person name="Azadi P."/>
            <person name="Lempicki R.A."/>
            <person name="Cuomo C.A."/>
            <person name="Kovacs J.A."/>
        </authorList>
    </citation>
    <scope>NUCLEOTIDE SEQUENCE [LARGE SCALE GENOMIC DNA]</scope>
    <source>
        <strain evidence="2">RU7</strain>
    </source>
</reference>
<dbReference type="GeneID" id="28938693"/>
<protein>
    <submittedName>
        <fullName evidence="1">Uncharacterized protein</fullName>
    </submittedName>
</protein>